<name>A0ABQ4S2U8_9HYPH</name>
<organism evidence="8 9">
    <name type="scientific">Methylobacterium iners</name>
    <dbReference type="NCBI Taxonomy" id="418707"/>
    <lineage>
        <taxon>Bacteria</taxon>
        <taxon>Pseudomonadati</taxon>
        <taxon>Pseudomonadota</taxon>
        <taxon>Alphaproteobacteria</taxon>
        <taxon>Hyphomicrobiales</taxon>
        <taxon>Methylobacteriaceae</taxon>
        <taxon>Methylobacterium</taxon>
    </lineage>
</organism>
<protein>
    <recommendedName>
        <fullName evidence="6">Lysozyme</fullName>
        <ecNumber evidence="6">3.2.1.17</ecNumber>
    </recommendedName>
</protein>
<sequence length="180" mass="19117">MWSWLRRPTPAAFPAPAAPARAPTPKAGSRMKRNATLGAACISVVGAFEGLRTTAYPDPATRGKPWTVCYGETDGVKAGDRYTVAECKAMLAASLEKYALAVEGCVKAPMTDGAYAAYVSLSYNIGTAGFCRSSVVRLHNAGETRAACDALLKFNRAAGVVFPGLVRRRQAERELCLKGI</sequence>
<reference evidence="8" key="1">
    <citation type="journal article" date="2021" name="Front. Microbiol.">
        <title>Comprehensive Comparative Genomics and Phenotyping of Methylobacterium Species.</title>
        <authorList>
            <person name="Alessa O."/>
            <person name="Ogura Y."/>
            <person name="Fujitani Y."/>
            <person name="Takami H."/>
            <person name="Hayashi T."/>
            <person name="Sahin N."/>
            <person name="Tani A."/>
        </authorList>
    </citation>
    <scope>NUCLEOTIDE SEQUENCE</scope>
    <source>
        <strain evidence="8">DSM 19015</strain>
    </source>
</reference>
<keyword evidence="9" id="KW-1185">Reference proteome</keyword>
<dbReference type="SUPFAM" id="SSF53955">
    <property type="entry name" value="Lysozyme-like"/>
    <property type="match status" value="1"/>
</dbReference>
<gene>
    <name evidence="8" type="ORF">OCOJLMKI_4691</name>
</gene>
<comment type="caution">
    <text evidence="8">The sequence shown here is derived from an EMBL/GenBank/DDBJ whole genome shotgun (WGS) entry which is preliminary data.</text>
</comment>
<dbReference type="InterPro" id="IPR051018">
    <property type="entry name" value="Bacteriophage_GH24"/>
</dbReference>
<keyword evidence="4 6" id="KW-0378">Hydrolase</keyword>
<evidence type="ECO:0000256" key="6">
    <source>
        <dbReference type="RuleBase" id="RU003788"/>
    </source>
</evidence>
<dbReference type="InterPro" id="IPR023347">
    <property type="entry name" value="Lysozyme_dom_sf"/>
</dbReference>
<keyword evidence="5 6" id="KW-0326">Glycosidase</keyword>
<evidence type="ECO:0000313" key="9">
    <source>
        <dbReference type="Proteomes" id="UP001055125"/>
    </source>
</evidence>
<evidence type="ECO:0000256" key="3">
    <source>
        <dbReference type="ARBA" id="ARBA00022638"/>
    </source>
</evidence>
<dbReference type="PANTHER" id="PTHR38107">
    <property type="match status" value="1"/>
</dbReference>
<comment type="similarity">
    <text evidence="6">Belongs to the glycosyl hydrolase 24 family.</text>
</comment>
<dbReference type="Proteomes" id="UP001055125">
    <property type="component" value="Unassembled WGS sequence"/>
</dbReference>
<dbReference type="EMBL" id="BPQP01000089">
    <property type="protein sequence ID" value="GJD97460.1"/>
    <property type="molecule type" value="Genomic_DNA"/>
</dbReference>
<dbReference type="InterPro" id="IPR034690">
    <property type="entry name" value="Endolysin_T4_type"/>
</dbReference>
<dbReference type="PANTHER" id="PTHR38107:SF3">
    <property type="entry name" value="LYSOZYME RRRD-RELATED"/>
    <property type="match status" value="1"/>
</dbReference>
<evidence type="ECO:0000256" key="5">
    <source>
        <dbReference type="ARBA" id="ARBA00023295"/>
    </source>
</evidence>
<evidence type="ECO:0000313" key="8">
    <source>
        <dbReference type="EMBL" id="GJD97460.1"/>
    </source>
</evidence>
<accession>A0ABQ4S2U8</accession>
<evidence type="ECO:0000256" key="1">
    <source>
        <dbReference type="ARBA" id="ARBA00000632"/>
    </source>
</evidence>
<dbReference type="HAMAP" id="MF_04110">
    <property type="entry name" value="ENDOLYSIN_T4"/>
    <property type="match status" value="1"/>
</dbReference>
<evidence type="ECO:0000256" key="2">
    <source>
        <dbReference type="ARBA" id="ARBA00022529"/>
    </source>
</evidence>
<dbReference type="InterPro" id="IPR002196">
    <property type="entry name" value="Glyco_hydro_24"/>
</dbReference>
<evidence type="ECO:0000256" key="4">
    <source>
        <dbReference type="ARBA" id="ARBA00022801"/>
    </source>
</evidence>
<dbReference type="Gene3D" id="1.10.530.40">
    <property type="match status" value="1"/>
</dbReference>
<reference evidence="8" key="2">
    <citation type="submission" date="2021-08" db="EMBL/GenBank/DDBJ databases">
        <authorList>
            <person name="Tani A."/>
            <person name="Ola A."/>
            <person name="Ogura Y."/>
            <person name="Katsura K."/>
            <person name="Hayashi T."/>
        </authorList>
    </citation>
    <scope>NUCLEOTIDE SEQUENCE</scope>
    <source>
        <strain evidence="8">DSM 19015</strain>
    </source>
</reference>
<dbReference type="EC" id="3.2.1.17" evidence="6"/>
<dbReference type="Pfam" id="PF00959">
    <property type="entry name" value="Phage_lysozyme"/>
    <property type="match status" value="1"/>
</dbReference>
<evidence type="ECO:0000256" key="7">
    <source>
        <dbReference type="SAM" id="MobiDB-lite"/>
    </source>
</evidence>
<dbReference type="CDD" id="cd16900">
    <property type="entry name" value="endolysin_R21-like"/>
    <property type="match status" value="1"/>
</dbReference>
<feature type="compositionally biased region" description="Low complexity" evidence="7">
    <location>
        <begin position="1"/>
        <end position="10"/>
    </location>
</feature>
<dbReference type="InterPro" id="IPR023346">
    <property type="entry name" value="Lysozyme-like_dom_sf"/>
</dbReference>
<keyword evidence="3 6" id="KW-0081">Bacteriolytic enzyme</keyword>
<keyword evidence="2 6" id="KW-0929">Antimicrobial</keyword>
<proteinExistence type="inferred from homology"/>
<feature type="region of interest" description="Disordered" evidence="7">
    <location>
        <begin position="1"/>
        <end position="29"/>
    </location>
</feature>
<comment type="catalytic activity">
    <reaction evidence="1 6">
        <text>Hydrolysis of (1-&gt;4)-beta-linkages between N-acetylmuramic acid and N-acetyl-D-glucosamine residues in a peptidoglycan and between N-acetyl-D-glucosamine residues in chitodextrins.</text>
        <dbReference type="EC" id="3.2.1.17"/>
    </reaction>
</comment>